<reference evidence="3" key="1">
    <citation type="submission" date="2014-11" db="EMBL/GenBank/DDBJ databases">
        <authorList>
            <person name="Hornung B.V."/>
        </authorList>
    </citation>
    <scope>NUCLEOTIDE SEQUENCE</scope>
    <source>
        <strain evidence="3">INE</strain>
    </source>
</reference>
<organism evidence="2">
    <name type="scientific">Acididesulfobacillus acetoxydans</name>
    <dbReference type="NCBI Taxonomy" id="1561005"/>
    <lineage>
        <taxon>Bacteria</taxon>
        <taxon>Bacillati</taxon>
        <taxon>Bacillota</taxon>
        <taxon>Clostridia</taxon>
        <taxon>Eubacteriales</taxon>
        <taxon>Peptococcaceae</taxon>
        <taxon>Acididesulfobacillus</taxon>
    </lineage>
</organism>
<dbReference type="AlphaFoldDB" id="A0A8S0W320"/>
<accession>A0A8S0W320</accession>
<reference evidence="2" key="2">
    <citation type="submission" date="2020-01" db="EMBL/GenBank/DDBJ databases">
        <authorList>
            <person name="Hornung B."/>
        </authorList>
    </citation>
    <scope>NUCLEOTIDE SEQUENCE</scope>
    <source>
        <strain evidence="2">PacBioINE</strain>
    </source>
</reference>
<dbReference type="InterPro" id="IPR036866">
    <property type="entry name" value="RibonucZ/Hydroxyglut_hydro"/>
</dbReference>
<dbReference type="PANTHER" id="PTHR23131:SF4">
    <property type="entry name" value="METALLO-BETA-LACTAMASE SUPERFAMILY POTEIN"/>
    <property type="match status" value="1"/>
</dbReference>
<dbReference type="InterPro" id="IPR048933">
    <property type="entry name" value="B_lactamase-like_C"/>
</dbReference>
<dbReference type="Gene3D" id="1.10.10.10">
    <property type="entry name" value="Winged helix-like DNA-binding domain superfamily/Winged helix DNA-binding domain"/>
    <property type="match status" value="1"/>
</dbReference>
<evidence type="ECO:0000313" key="4">
    <source>
        <dbReference type="Proteomes" id="UP001071230"/>
    </source>
</evidence>
<evidence type="ECO:0000313" key="3">
    <source>
        <dbReference type="EMBL" id="CEJ08493.1"/>
    </source>
</evidence>
<dbReference type="InterPro" id="IPR050662">
    <property type="entry name" value="Sec-metab_biosynth-thioest"/>
</dbReference>
<gene>
    <name evidence="2" type="ORF">DEACI_1881</name>
    <name evidence="3" type="ORF">DEACI_2970</name>
</gene>
<dbReference type="Pfam" id="PF00753">
    <property type="entry name" value="Lactamase_B"/>
    <property type="match status" value="1"/>
</dbReference>
<dbReference type="EMBL" id="CDGJ01000082">
    <property type="protein sequence ID" value="CEJ08493.1"/>
    <property type="molecule type" value="Genomic_DNA"/>
</dbReference>
<dbReference type="InterPro" id="IPR001279">
    <property type="entry name" value="Metallo-B-lactamas"/>
</dbReference>
<dbReference type="CDD" id="cd07725">
    <property type="entry name" value="TTHA1429-like_MBL-fold"/>
    <property type="match status" value="1"/>
</dbReference>
<dbReference type="RefSeq" id="WP_240984786.1">
    <property type="nucleotide sequence ID" value="NZ_CDGJ01000082.1"/>
</dbReference>
<dbReference type="Proteomes" id="UP001071230">
    <property type="component" value="Unassembled WGS sequence"/>
</dbReference>
<dbReference type="KEGG" id="aacx:DEACI_1881"/>
<protein>
    <submittedName>
        <fullName evidence="3">Beta-lactamase domain-containing protein</fullName>
    </submittedName>
    <submittedName>
        <fullName evidence="2">Metallo-beta-lactamase superfamily</fullName>
    </submittedName>
</protein>
<evidence type="ECO:0000313" key="2">
    <source>
        <dbReference type="EMBL" id="CAA7601228.1"/>
    </source>
</evidence>
<proteinExistence type="predicted"/>
<sequence>MLVHEGLRIYQIRLPLPFRLNHVNSYAIKGQEGWWLVDTGLNTEPSRQVWQRFMKEENIAARDVLGIYITHAHPDHFGAAGWLQGLTQAPVFISTVDKAAVDRIWRDKSQKMVDAVSAMFKANGMPAPITKEATLTMHTLAAGTDPLPRFSTLEGGSRVRLGDFEYRTILTPGHADGHICYLNEEFGLLLSGDHLLPKITSNISLWPGGSPDPLADYLQSLRDSLRLPVELDFPAHGQPFKNVRERIHELLTHHQERLNLMKGLVSGETTVYTVCRQVFGDALSAHEVRFAMAETAAHLVYMVHRGELVAEERESVFRYRKSS</sequence>
<dbReference type="SMART" id="SM00849">
    <property type="entry name" value="Lactamase_B"/>
    <property type="match status" value="1"/>
</dbReference>
<keyword evidence="4" id="KW-1185">Reference proteome</keyword>
<name>A0A8S0W320_9FIRM</name>
<dbReference type="SUPFAM" id="SSF56281">
    <property type="entry name" value="Metallo-hydrolase/oxidoreductase"/>
    <property type="match status" value="1"/>
</dbReference>
<dbReference type="InterPro" id="IPR036388">
    <property type="entry name" value="WH-like_DNA-bd_sf"/>
</dbReference>
<dbReference type="Gene3D" id="3.60.15.10">
    <property type="entry name" value="Ribonuclease Z/Hydroxyacylglutathione hydrolase-like"/>
    <property type="match status" value="1"/>
</dbReference>
<dbReference type="Pfam" id="PF21221">
    <property type="entry name" value="B_lactamase-like_C"/>
    <property type="match status" value="1"/>
</dbReference>
<dbReference type="Proteomes" id="UP000836597">
    <property type="component" value="Chromosome"/>
</dbReference>
<dbReference type="PANTHER" id="PTHR23131">
    <property type="entry name" value="ENDORIBONUCLEASE LACTB2"/>
    <property type="match status" value="1"/>
</dbReference>
<dbReference type="EMBL" id="LR746496">
    <property type="protein sequence ID" value="CAA7601228.1"/>
    <property type="molecule type" value="Genomic_DNA"/>
</dbReference>
<evidence type="ECO:0000259" key="1">
    <source>
        <dbReference type="SMART" id="SM00849"/>
    </source>
</evidence>
<feature type="domain" description="Metallo-beta-lactamase" evidence="1">
    <location>
        <begin position="22"/>
        <end position="236"/>
    </location>
</feature>